<evidence type="ECO:0000313" key="1">
    <source>
        <dbReference type="EMBL" id="KAJ0020558.1"/>
    </source>
</evidence>
<proteinExistence type="predicted"/>
<gene>
    <name evidence="1" type="ORF">Pint_31037</name>
</gene>
<keyword evidence="2" id="KW-1185">Reference proteome</keyword>
<comment type="caution">
    <text evidence="1">The sequence shown here is derived from an EMBL/GenBank/DDBJ whole genome shotgun (WGS) entry which is preliminary data.</text>
</comment>
<evidence type="ECO:0000313" key="2">
    <source>
        <dbReference type="Proteomes" id="UP001163603"/>
    </source>
</evidence>
<dbReference type="Proteomes" id="UP001163603">
    <property type="component" value="Chromosome 11"/>
</dbReference>
<reference evidence="2" key="1">
    <citation type="journal article" date="2023" name="G3 (Bethesda)">
        <title>Genome assembly and association tests identify interacting loci associated with vigor, precocity, and sex in interspecific pistachio rootstocks.</title>
        <authorList>
            <person name="Palmer W."/>
            <person name="Jacygrad E."/>
            <person name="Sagayaradj S."/>
            <person name="Cavanaugh K."/>
            <person name="Han R."/>
            <person name="Bertier L."/>
            <person name="Beede B."/>
            <person name="Kafkas S."/>
            <person name="Golino D."/>
            <person name="Preece J."/>
            <person name="Michelmore R."/>
        </authorList>
    </citation>
    <scope>NUCLEOTIDE SEQUENCE [LARGE SCALE GENOMIC DNA]</scope>
</reference>
<sequence>MSSKNGIKFIKIQQNLQHLTLGKLCKFIAISGLVLFLFYIFILNHFYNHSSNHLALSKFIWPSNSSNVTNSNSTSKIAPSPPTNISHIVFGIAGSLNGWKFRKPYIESWWQENVTRGYLFLDIPPTDEFLPWPSSSPPFRINEDISRLKSYAKISKKFQVRVFRTILEVFKTENKDVRWYVMADDDTILFVDNLVNVLAKYDHTQNLYIGTNSECITSNLFASFGMAFGGAGIALSYPLAKQLVGKIDECLARYQNLYASDFMLYSCLTDLGVALTPQKGFHQIDLHNDISGFLSAHPQSPVLSLHHIDSVNPIFPTLSRSESVNHLMKVAKVDSSRLLQQTICYRRQTNWSFSVSWGYSTHIYEMIYPRNVLVKPLQTFSPWRKNDRPPLFMFDTRDVKNNSCETPHVFFFESVKNSTGNRVVTTYSRVLPRNLPPCSISGNHSADFIKKIQVFSPSTTLKEEGKIECCDIEETTETTVTDVKLRACREDEII</sequence>
<organism evidence="1 2">
    <name type="scientific">Pistacia integerrima</name>
    <dbReference type="NCBI Taxonomy" id="434235"/>
    <lineage>
        <taxon>Eukaryota</taxon>
        <taxon>Viridiplantae</taxon>
        <taxon>Streptophyta</taxon>
        <taxon>Embryophyta</taxon>
        <taxon>Tracheophyta</taxon>
        <taxon>Spermatophyta</taxon>
        <taxon>Magnoliopsida</taxon>
        <taxon>eudicotyledons</taxon>
        <taxon>Gunneridae</taxon>
        <taxon>Pentapetalae</taxon>
        <taxon>rosids</taxon>
        <taxon>malvids</taxon>
        <taxon>Sapindales</taxon>
        <taxon>Anacardiaceae</taxon>
        <taxon>Pistacia</taxon>
    </lineage>
</organism>
<name>A0ACC0XN90_9ROSI</name>
<protein>
    <submittedName>
        <fullName evidence="1">Uncharacterized protein</fullName>
    </submittedName>
</protein>
<accession>A0ACC0XN90</accession>
<dbReference type="EMBL" id="CM047746">
    <property type="protein sequence ID" value="KAJ0020558.1"/>
    <property type="molecule type" value="Genomic_DNA"/>
</dbReference>